<evidence type="ECO:0000313" key="2">
    <source>
        <dbReference type="EMBL" id="KAH8689950.1"/>
    </source>
</evidence>
<evidence type="ECO:0000256" key="1">
    <source>
        <dbReference type="SAM" id="MobiDB-lite"/>
    </source>
</evidence>
<feature type="compositionally biased region" description="Low complexity" evidence="1">
    <location>
        <begin position="156"/>
        <end position="172"/>
    </location>
</feature>
<protein>
    <submittedName>
        <fullName evidence="2">Uncharacterized protein</fullName>
    </submittedName>
</protein>
<name>A0AAD4PRW4_9EURO</name>
<dbReference type="EMBL" id="JAJTJA010000014">
    <property type="protein sequence ID" value="KAH8689950.1"/>
    <property type="molecule type" value="Genomic_DNA"/>
</dbReference>
<reference evidence="2" key="1">
    <citation type="submission" date="2021-12" db="EMBL/GenBank/DDBJ databases">
        <title>Convergent genome expansion in fungi linked to evolution of root-endophyte symbiosis.</title>
        <authorList>
            <consortium name="DOE Joint Genome Institute"/>
            <person name="Ke Y.-H."/>
            <person name="Bonito G."/>
            <person name="Liao H.-L."/>
            <person name="Looney B."/>
            <person name="Rojas-Flechas A."/>
            <person name="Nash J."/>
            <person name="Hameed K."/>
            <person name="Schadt C."/>
            <person name="Martin F."/>
            <person name="Crous P.W."/>
            <person name="Miettinen O."/>
            <person name="Magnuson J.K."/>
            <person name="Labbe J."/>
            <person name="Jacobson D."/>
            <person name="Doktycz M.J."/>
            <person name="Veneault-Fourrey C."/>
            <person name="Kuo A."/>
            <person name="Mondo S."/>
            <person name="Calhoun S."/>
            <person name="Riley R."/>
            <person name="Ohm R."/>
            <person name="LaButti K."/>
            <person name="Andreopoulos B."/>
            <person name="Pangilinan J."/>
            <person name="Nolan M."/>
            <person name="Tritt A."/>
            <person name="Clum A."/>
            <person name="Lipzen A."/>
            <person name="Daum C."/>
            <person name="Barry K."/>
            <person name="Grigoriev I.V."/>
            <person name="Vilgalys R."/>
        </authorList>
    </citation>
    <scope>NUCLEOTIDE SEQUENCE</scope>
    <source>
        <strain evidence="2">PMI_201</strain>
    </source>
</reference>
<proteinExistence type="predicted"/>
<gene>
    <name evidence="2" type="ORF">BGW36DRAFT_432915</name>
</gene>
<evidence type="ECO:0000313" key="3">
    <source>
        <dbReference type="Proteomes" id="UP001201262"/>
    </source>
</evidence>
<dbReference type="AlphaFoldDB" id="A0AAD4PRW4"/>
<dbReference type="GeneID" id="70251481"/>
<sequence length="309" mass="33227">MADVDVSTVATRVATIITAYRDGLDLLNRLKDERADKHAANSKALDELTSSLTQGPIIYTRGDPVVREQLKEIIINLQMTLLTNLRISLANDTIEIELDALRAASDNNRVDSSMALCQLSQRLASTVTTPAPPPPQGPMRLKSMPLMIDSSRRPAQRNNPPQPSGSSSSSIISKQNREGVWPLFPSTSTTRTLGTLEAAASSCVSICSSVSSDILPPSMTPLIAVCDSGVSSPSPPQSQCHTQSPSPSVLNPMIADLTSLGHFHPAYRPEREQGMCEQQLQLPEMPRSIPDFLPPLGGVDTSIRGDGDH</sequence>
<feature type="region of interest" description="Disordered" evidence="1">
    <location>
        <begin position="151"/>
        <end position="172"/>
    </location>
</feature>
<comment type="caution">
    <text evidence="2">The sequence shown here is derived from an EMBL/GenBank/DDBJ whole genome shotgun (WGS) entry which is preliminary data.</text>
</comment>
<keyword evidence="3" id="KW-1185">Reference proteome</keyword>
<dbReference type="RefSeq" id="XP_046066233.1">
    <property type="nucleotide sequence ID" value="XM_046221194.1"/>
</dbReference>
<accession>A0AAD4PRW4</accession>
<organism evidence="2 3">
    <name type="scientific">Talaromyces proteolyticus</name>
    <dbReference type="NCBI Taxonomy" id="1131652"/>
    <lineage>
        <taxon>Eukaryota</taxon>
        <taxon>Fungi</taxon>
        <taxon>Dikarya</taxon>
        <taxon>Ascomycota</taxon>
        <taxon>Pezizomycotina</taxon>
        <taxon>Eurotiomycetes</taxon>
        <taxon>Eurotiomycetidae</taxon>
        <taxon>Eurotiales</taxon>
        <taxon>Trichocomaceae</taxon>
        <taxon>Talaromyces</taxon>
        <taxon>Talaromyces sect. Bacilispori</taxon>
    </lineage>
</organism>
<dbReference type="Proteomes" id="UP001201262">
    <property type="component" value="Unassembled WGS sequence"/>
</dbReference>